<organism evidence="2 3">
    <name type="scientific">Mycena metata</name>
    <dbReference type="NCBI Taxonomy" id="1033252"/>
    <lineage>
        <taxon>Eukaryota</taxon>
        <taxon>Fungi</taxon>
        <taxon>Dikarya</taxon>
        <taxon>Basidiomycota</taxon>
        <taxon>Agaricomycotina</taxon>
        <taxon>Agaricomycetes</taxon>
        <taxon>Agaricomycetidae</taxon>
        <taxon>Agaricales</taxon>
        <taxon>Marasmiineae</taxon>
        <taxon>Mycenaceae</taxon>
        <taxon>Mycena</taxon>
    </lineage>
</organism>
<evidence type="ECO:0000313" key="3">
    <source>
        <dbReference type="Proteomes" id="UP001215598"/>
    </source>
</evidence>
<comment type="caution">
    <text evidence="2">The sequence shown here is derived from an EMBL/GenBank/DDBJ whole genome shotgun (WGS) entry which is preliminary data.</text>
</comment>
<accession>A0AAD7MV04</accession>
<reference evidence="2" key="1">
    <citation type="submission" date="2023-03" db="EMBL/GenBank/DDBJ databases">
        <title>Massive genome expansion in bonnet fungi (Mycena s.s.) driven by repeated elements and novel gene families across ecological guilds.</title>
        <authorList>
            <consortium name="Lawrence Berkeley National Laboratory"/>
            <person name="Harder C.B."/>
            <person name="Miyauchi S."/>
            <person name="Viragh M."/>
            <person name="Kuo A."/>
            <person name="Thoen E."/>
            <person name="Andreopoulos B."/>
            <person name="Lu D."/>
            <person name="Skrede I."/>
            <person name="Drula E."/>
            <person name="Henrissat B."/>
            <person name="Morin E."/>
            <person name="Kohler A."/>
            <person name="Barry K."/>
            <person name="LaButti K."/>
            <person name="Morin E."/>
            <person name="Salamov A."/>
            <person name="Lipzen A."/>
            <person name="Mereny Z."/>
            <person name="Hegedus B."/>
            <person name="Baldrian P."/>
            <person name="Stursova M."/>
            <person name="Weitz H."/>
            <person name="Taylor A."/>
            <person name="Grigoriev I.V."/>
            <person name="Nagy L.G."/>
            <person name="Martin F."/>
            <person name="Kauserud H."/>
        </authorList>
    </citation>
    <scope>NUCLEOTIDE SEQUENCE</scope>
    <source>
        <strain evidence="2">CBHHK182m</strain>
    </source>
</reference>
<keyword evidence="3" id="KW-1185">Reference proteome</keyword>
<name>A0AAD7MV04_9AGAR</name>
<feature type="compositionally biased region" description="Acidic residues" evidence="1">
    <location>
        <begin position="252"/>
        <end position="262"/>
    </location>
</feature>
<feature type="compositionally biased region" description="Basic and acidic residues" evidence="1">
    <location>
        <begin position="222"/>
        <end position="246"/>
    </location>
</feature>
<gene>
    <name evidence="2" type="ORF">B0H16DRAFT_1732455</name>
</gene>
<feature type="region of interest" description="Disordered" evidence="1">
    <location>
        <begin position="37"/>
        <end position="67"/>
    </location>
</feature>
<evidence type="ECO:0000313" key="2">
    <source>
        <dbReference type="EMBL" id="KAJ7733164.1"/>
    </source>
</evidence>
<evidence type="ECO:0000256" key="1">
    <source>
        <dbReference type="SAM" id="MobiDB-lite"/>
    </source>
</evidence>
<protein>
    <submittedName>
        <fullName evidence="2">Uncharacterized protein</fullName>
    </submittedName>
</protein>
<dbReference type="AlphaFoldDB" id="A0AAD7MV04"/>
<sequence>MPLAPRLPALLVPNTQPSSSLNIAPATASTSALANQSTCTSTSRRPATPPNSTSAAQPPLSTPTNFSARQSIESTPVTGAQSALQARDTVQAAYTLAMPSPMRKTASRQALAAEKEQLRGLLKATGIELDKNYVQMTLMNQENGKMRQQLHAKKNKSKRTYTTAGARLMTSDEMSQALLEELQKKQMAELHSELRKTVFPAMKKAKSQAKKAEQAQRAAVRVAEKERKAAEKAAEKERKAAEKEAAKAGSATDDESDEEDDVGNPFISVDLQRGTANAPPVTENESDDDEDGSAEDETEVLSLNGHRWASRRHLEFQVVCGDGDVTWEPLAEVNDCGDGDLSRAP</sequence>
<feature type="region of interest" description="Disordered" evidence="1">
    <location>
        <begin position="205"/>
        <end position="307"/>
    </location>
</feature>
<feature type="compositionally biased region" description="Acidic residues" evidence="1">
    <location>
        <begin position="284"/>
        <end position="299"/>
    </location>
</feature>
<dbReference type="Proteomes" id="UP001215598">
    <property type="component" value="Unassembled WGS sequence"/>
</dbReference>
<dbReference type="EMBL" id="JARKIB010000140">
    <property type="protein sequence ID" value="KAJ7733164.1"/>
    <property type="molecule type" value="Genomic_DNA"/>
</dbReference>
<proteinExistence type="predicted"/>
<feature type="compositionally biased region" description="Polar residues" evidence="1">
    <location>
        <begin position="37"/>
        <end position="56"/>
    </location>
</feature>